<evidence type="ECO:0000256" key="5">
    <source>
        <dbReference type="PROSITE-ProRule" id="PRU00176"/>
    </source>
</evidence>
<name>A0A5N6RR76_9ROSI</name>
<dbReference type="PROSITE" id="PS50102">
    <property type="entry name" value="RRM"/>
    <property type="match status" value="2"/>
</dbReference>
<keyword evidence="1" id="KW-0677">Repeat</keyword>
<proteinExistence type="predicted"/>
<dbReference type="Pfam" id="PF04059">
    <property type="entry name" value="RRM_2"/>
    <property type="match status" value="1"/>
</dbReference>
<dbReference type="AlphaFoldDB" id="A0A5N6RR76"/>
<dbReference type="InterPro" id="IPR034454">
    <property type="entry name" value="MEI2-like_RRM3"/>
</dbReference>
<dbReference type="InterPro" id="IPR007201">
    <property type="entry name" value="Mei2-like_Rrm_C"/>
</dbReference>
<dbReference type="CDD" id="cd12524">
    <property type="entry name" value="RRM1_MEI2_like"/>
    <property type="match status" value="1"/>
</dbReference>
<dbReference type="SUPFAM" id="SSF54928">
    <property type="entry name" value="RNA-binding domain, RBD"/>
    <property type="match status" value="2"/>
</dbReference>
<protein>
    <recommendedName>
        <fullName evidence="7">RRM domain-containing protein</fullName>
    </recommendedName>
</protein>
<evidence type="ECO:0000256" key="3">
    <source>
        <dbReference type="ARBA" id="ARBA00023254"/>
    </source>
</evidence>
<evidence type="ECO:0000256" key="2">
    <source>
        <dbReference type="ARBA" id="ARBA00022884"/>
    </source>
</evidence>
<dbReference type="FunFam" id="3.30.70.330:FF:000101">
    <property type="entry name" value="Protein MEI2-like 1"/>
    <property type="match status" value="1"/>
</dbReference>
<dbReference type="InterPro" id="IPR035979">
    <property type="entry name" value="RBD_domain_sf"/>
</dbReference>
<dbReference type="InterPro" id="IPR012677">
    <property type="entry name" value="Nucleotide-bd_a/b_plait_sf"/>
</dbReference>
<dbReference type="Gene3D" id="3.30.70.330">
    <property type="match status" value="2"/>
</dbReference>
<keyword evidence="2 5" id="KW-0694">RNA-binding</keyword>
<gene>
    <name evidence="8" type="ORF">FH972_018709</name>
</gene>
<accession>A0A5N6RR76</accession>
<dbReference type="SMART" id="SM00360">
    <property type="entry name" value="RRM"/>
    <property type="match status" value="3"/>
</dbReference>
<feature type="domain" description="RRM" evidence="7">
    <location>
        <begin position="278"/>
        <end position="351"/>
    </location>
</feature>
<dbReference type="FunFam" id="3.30.70.330:FF:000063">
    <property type="entry name" value="MEI2-like protein 5 isoform 2"/>
    <property type="match status" value="1"/>
</dbReference>
<organism evidence="8 9">
    <name type="scientific">Carpinus fangiana</name>
    <dbReference type="NCBI Taxonomy" id="176857"/>
    <lineage>
        <taxon>Eukaryota</taxon>
        <taxon>Viridiplantae</taxon>
        <taxon>Streptophyta</taxon>
        <taxon>Embryophyta</taxon>
        <taxon>Tracheophyta</taxon>
        <taxon>Spermatophyta</taxon>
        <taxon>Magnoliopsida</taxon>
        <taxon>eudicotyledons</taxon>
        <taxon>Gunneridae</taxon>
        <taxon>Pentapetalae</taxon>
        <taxon>rosids</taxon>
        <taxon>fabids</taxon>
        <taxon>Fagales</taxon>
        <taxon>Betulaceae</taxon>
        <taxon>Carpinus</taxon>
    </lineage>
</organism>
<evidence type="ECO:0000313" key="9">
    <source>
        <dbReference type="Proteomes" id="UP000327013"/>
    </source>
</evidence>
<feature type="region of interest" description="Disordered" evidence="6">
    <location>
        <begin position="107"/>
        <end position="131"/>
    </location>
</feature>
<dbReference type="CDD" id="cd12531">
    <property type="entry name" value="RRM3_MEI2_like"/>
    <property type="match status" value="1"/>
</dbReference>
<reference evidence="8 9" key="1">
    <citation type="submission" date="2019-06" db="EMBL/GenBank/DDBJ databases">
        <title>A chromosomal-level reference genome of Carpinus fangiana (Coryloideae, Betulaceae).</title>
        <authorList>
            <person name="Yang X."/>
            <person name="Wang Z."/>
            <person name="Zhang L."/>
            <person name="Hao G."/>
            <person name="Liu J."/>
            <person name="Yang Y."/>
        </authorList>
    </citation>
    <scope>NUCLEOTIDE SEQUENCE [LARGE SCALE GENOMIC DNA]</scope>
    <source>
        <strain evidence="8">Cfa_2016G</strain>
        <tissue evidence="8">Leaf</tissue>
    </source>
</reference>
<feature type="region of interest" description="Disordered" evidence="6">
    <location>
        <begin position="928"/>
        <end position="989"/>
    </location>
</feature>
<evidence type="ECO:0000259" key="7">
    <source>
        <dbReference type="PROSITE" id="PS50102"/>
    </source>
</evidence>
<dbReference type="EMBL" id="CM017328">
    <property type="protein sequence ID" value="KAE8123780.1"/>
    <property type="molecule type" value="Genomic_DNA"/>
</dbReference>
<dbReference type="Proteomes" id="UP000327013">
    <property type="component" value="Chromosome 8"/>
</dbReference>
<sequence length="989" mass="109321">MPFEVMDHRGVSASPHCFEEVSFPSEREAGYQKPKGMLHHRGTNGMVPMPGNMLDASSHLEKLLPIGAHSVDCLKLPQSNLLRDQMEKLCVGGEEGIAGLSNASRKSTHHHMESWPNVSMQPPSLSLDGKRTVINGNKRESILFSSSLSEMYSRKLGFFGNEVSSHQPANGVASHNDEETFESLEEIEAKTIGNLLPDEDDLFSGMIDELGSNAHVNSGDDFEDYDLFSSGGGMELEGDDHIGLGQRNPNYIRGLSNGQGGSNGSVVGEHPYGEYPSRTLFVRNINSNVEDSELKALFERHGDIRTLYTACKHRGFVMISYYDIRAAQNAKKALQNKPLKRRKLDIHYSIPKVNPSEGDINQGTLVVYNLDSSVSDDELRQIFGFYGEVKEIFDTAHKCHPKFIEFYDVRAAEAALRALNKSEIAGKQIRIEPSHPGIARWCLMEQSEQEQDGLNLCPSPCDNLSSGRMATGSPGVITSNCMDNGSINGFHSASRSPVSSFIESAFPHRSSSVPNNLPSPVGVASIGKQFGLCESNHSLNEMKFANQCIPGFHPHSFPEYNDSLANAIPCNSSSNIADMAVNLGPRMTEGIDSRQIRRANSNIHPVELNGGVFGSSGNGSCPLHGHHYTWNNSNSYQQHHSNPLIWGNSPSFVNALPAHRLPQMSGFPRGSHQLLNTSPMHHHVGSAPTVNPSLWDKRHAYLGESPEVSSFRLGSLGSVGFPHSSLLHPIEISSRSTFSHVGGNCPDVLTSAGQHSPQQMCHIFPERIPMISMPTSFDSPSERVRNLSHRRNEVNYHSDKKQYELDIDRILRGDDSRTTLMIKNIPNKYTSKMLLAAIDEHCRGTYDFIYLPIDFKNKCNVGYAFINMIDPRQIIPFYQAFNGKKWEKFNSEKVASLAYARIQGKSALIAHFQNSSLMNEDKRCRPILFHTDGPNAGDPEPFPMGSNIRSRPGRPRTSSNEENQNQGSPSTSANREEYSNGSDSSKESD</sequence>
<dbReference type="GO" id="GO:0003723">
    <property type="term" value="F:RNA binding"/>
    <property type="evidence" value="ECO:0007669"/>
    <property type="project" value="UniProtKB-UniRule"/>
</dbReference>
<dbReference type="PANTHER" id="PTHR23189">
    <property type="entry name" value="RNA RECOGNITION MOTIF-CONTAINING"/>
    <property type="match status" value="1"/>
</dbReference>
<dbReference type="InterPro" id="IPR000504">
    <property type="entry name" value="RRM_dom"/>
</dbReference>
<keyword evidence="9" id="KW-1185">Reference proteome</keyword>
<dbReference type="InterPro" id="IPR034453">
    <property type="entry name" value="MEI2-like_RRM1"/>
</dbReference>
<keyword evidence="3" id="KW-0469">Meiosis</keyword>
<feature type="compositionally biased region" description="Basic and acidic residues" evidence="6">
    <location>
        <begin position="974"/>
        <end position="989"/>
    </location>
</feature>
<dbReference type="OrthoDB" id="417481at2759"/>
<evidence type="ECO:0000256" key="6">
    <source>
        <dbReference type="SAM" id="MobiDB-lite"/>
    </source>
</evidence>
<dbReference type="Pfam" id="PF00076">
    <property type="entry name" value="RRM_1"/>
    <property type="match status" value="2"/>
</dbReference>
<dbReference type="GO" id="GO:0051321">
    <property type="term" value="P:meiotic cell cycle"/>
    <property type="evidence" value="ECO:0007669"/>
    <property type="project" value="UniProtKB-KW"/>
</dbReference>
<feature type="compositionally biased region" description="Polar residues" evidence="6">
    <location>
        <begin position="956"/>
        <end position="973"/>
    </location>
</feature>
<evidence type="ECO:0000256" key="4">
    <source>
        <dbReference type="ARBA" id="ARBA00058438"/>
    </source>
</evidence>
<dbReference type="GO" id="GO:0045927">
    <property type="term" value="P:positive regulation of growth"/>
    <property type="evidence" value="ECO:0007669"/>
    <property type="project" value="UniProtKB-ARBA"/>
</dbReference>
<feature type="domain" description="RRM" evidence="7">
    <location>
        <begin position="363"/>
        <end position="436"/>
    </location>
</feature>
<comment type="function">
    <text evidence="4">Probable RNA-binding protein that plays a role in meiosis and vegetative growth.</text>
</comment>
<evidence type="ECO:0000313" key="8">
    <source>
        <dbReference type="EMBL" id="KAE8123780.1"/>
    </source>
</evidence>
<dbReference type="GO" id="GO:0045836">
    <property type="term" value="P:positive regulation of meiotic nuclear division"/>
    <property type="evidence" value="ECO:0007669"/>
    <property type="project" value="UniProtKB-ARBA"/>
</dbReference>
<evidence type="ECO:0000256" key="1">
    <source>
        <dbReference type="ARBA" id="ARBA00022737"/>
    </source>
</evidence>